<feature type="region of interest" description="Disordered" evidence="1">
    <location>
        <begin position="208"/>
        <end position="246"/>
    </location>
</feature>
<protein>
    <submittedName>
        <fullName evidence="2">Uncharacterized protein</fullName>
    </submittedName>
</protein>
<dbReference type="Proteomes" id="UP001203852">
    <property type="component" value="Unassembled WGS sequence"/>
</dbReference>
<evidence type="ECO:0000313" key="3">
    <source>
        <dbReference type="Proteomes" id="UP001203852"/>
    </source>
</evidence>
<feature type="region of interest" description="Disordered" evidence="1">
    <location>
        <begin position="1"/>
        <end position="135"/>
    </location>
</feature>
<proteinExistence type="predicted"/>
<feature type="compositionally biased region" description="Low complexity" evidence="1">
    <location>
        <begin position="208"/>
        <end position="224"/>
    </location>
</feature>
<comment type="caution">
    <text evidence="2">The sequence shown here is derived from an EMBL/GenBank/DDBJ whole genome shotgun (WGS) entry which is preliminary data.</text>
</comment>
<reference evidence="2" key="1">
    <citation type="journal article" date="2022" name="bioRxiv">
        <title>Deciphering the potential niche of two novel black yeast fungi from a biological soil crust based on their genomes, phenotypes, and melanin regulation.</title>
        <authorList>
            <consortium name="DOE Joint Genome Institute"/>
            <person name="Carr E.C."/>
            <person name="Barton Q."/>
            <person name="Grambo S."/>
            <person name="Sullivan M."/>
            <person name="Renfro C.M."/>
            <person name="Kuo A."/>
            <person name="Pangilinan J."/>
            <person name="Lipzen A."/>
            <person name="Keymanesh K."/>
            <person name="Savage E."/>
            <person name="Barry K."/>
            <person name="Grigoriev I.V."/>
            <person name="Riekhof W.R."/>
            <person name="Harris S.S."/>
        </authorList>
    </citation>
    <scope>NUCLEOTIDE SEQUENCE</scope>
    <source>
        <strain evidence="2">JF 03-4F</strain>
    </source>
</reference>
<feature type="compositionally biased region" description="Basic and acidic residues" evidence="1">
    <location>
        <begin position="1"/>
        <end position="27"/>
    </location>
</feature>
<evidence type="ECO:0000256" key="1">
    <source>
        <dbReference type="SAM" id="MobiDB-lite"/>
    </source>
</evidence>
<gene>
    <name evidence="2" type="ORF">EDD36DRAFT_276114</name>
</gene>
<name>A0AAN6IC93_9EURO</name>
<feature type="region of interest" description="Disordered" evidence="1">
    <location>
        <begin position="155"/>
        <end position="175"/>
    </location>
</feature>
<feature type="compositionally biased region" description="Basic and acidic residues" evidence="1">
    <location>
        <begin position="36"/>
        <end position="53"/>
    </location>
</feature>
<feature type="compositionally biased region" description="Polar residues" evidence="1">
    <location>
        <begin position="232"/>
        <end position="245"/>
    </location>
</feature>
<feature type="compositionally biased region" description="Basic and acidic residues" evidence="1">
    <location>
        <begin position="110"/>
        <end position="122"/>
    </location>
</feature>
<feature type="compositionally biased region" description="Low complexity" evidence="1">
    <location>
        <begin position="161"/>
        <end position="174"/>
    </location>
</feature>
<accession>A0AAN6IC93</accession>
<feature type="compositionally biased region" description="Polar residues" evidence="1">
    <location>
        <begin position="54"/>
        <end position="63"/>
    </location>
</feature>
<feature type="region of interest" description="Disordered" evidence="1">
    <location>
        <begin position="270"/>
        <end position="291"/>
    </location>
</feature>
<dbReference type="EMBL" id="MU404355">
    <property type="protein sequence ID" value="KAI1612156.1"/>
    <property type="molecule type" value="Genomic_DNA"/>
</dbReference>
<feature type="region of interest" description="Disordered" evidence="1">
    <location>
        <begin position="365"/>
        <end position="406"/>
    </location>
</feature>
<dbReference type="AlphaFoldDB" id="A0AAN6IC93"/>
<keyword evidence="3" id="KW-1185">Reference proteome</keyword>
<organism evidence="2 3">
    <name type="scientific">Exophiala viscosa</name>
    <dbReference type="NCBI Taxonomy" id="2486360"/>
    <lineage>
        <taxon>Eukaryota</taxon>
        <taxon>Fungi</taxon>
        <taxon>Dikarya</taxon>
        <taxon>Ascomycota</taxon>
        <taxon>Pezizomycotina</taxon>
        <taxon>Eurotiomycetes</taxon>
        <taxon>Chaetothyriomycetidae</taxon>
        <taxon>Chaetothyriales</taxon>
        <taxon>Herpotrichiellaceae</taxon>
        <taxon>Exophiala</taxon>
    </lineage>
</organism>
<sequence>MNQHTIDEKHSDAESFHSARSSVGKDRPHPRRSRKTDRSSKKGRTGFDVESCTRKNNVQNDSAVPTEAEMSSGSTSTSTATVDDDAARRHRRHQRQYQRQDSHSTSVSLPDRKSSLSQDKRPRTSRRSSRKDTATLHRQSCLLFESLDGVLALNGKSGSVPSLSPPSTRATTRRTSLEPAMVGREDQFTAIDEKSSVSVGRPIQVHSHSYSYSSRKTSISSYGYRDSRHSESLSASPSRGQSQSPYYYRDPFDHRVTQRMSVSTERISPLVGRTYGDDDGNAGVDNSPPPIRPHFNTVISWTSDASRRIEYAKIDRAHSGVRGFWRRVMPKCLHKDGRRAFFSGDSDCDADSVRRFRLDLDADADSDTEAEDNGDAYGEKIDSQRAQGRSLDGEKGPSPTEHTIKTNIEVSGKDIEGRKNWWTCFQ</sequence>
<feature type="compositionally biased region" description="Acidic residues" evidence="1">
    <location>
        <begin position="365"/>
        <end position="374"/>
    </location>
</feature>
<evidence type="ECO:0000313" key="2">
    <source>
        <dbReference type="EMBL" id="KAI1612156.1"/>
    </source>
</evidence>
<feature type="compositionally biased region" description="Low complexity" evidence="1">
    <location>
        <begin position="71"/>
        <end position="81"/>
    </location>
</feature>